<name>A0ABP9A8W8_9MICO</name>
<evidence type="ECO:0000313" key="2">
    <source>
        <dbReference type="Proteomes" id="UP001501645"/>
    </source>
</evidence>
<dbReference type="EMBL" id="BAABKO010000003">
    <property type="protein sequence ID" value="GAA4776707.1"/>
    <property type="molecule type" value="Genomic_DNA"/>
</dbReference>
<dbReference type="InterPro" id="IPR011004">
    <property type="entry name" value="Trimer_LpxA-like_sf"/>
</dbReference>
<keyword evidence="2" id="KW-1185">Reference proteome</keyword>
<organism evidence="1 2">
    <name type="scientific">Microbacterium gilvum</name>
    <dbReference type="NCBI Taxonomy" id="1336204"/>
    <lineage>
        <taxon>Bacteria</taxon>
        <taxon>Bacillati</taxon>
        <taxon>Actinomycetota</taxon>
        <taxon>Actinomycetes</taxon>
        <taxon>Micrococcales</taxon>
        <taxon>Microbacteriaceae</taxon>
        <taxon>Microbacterium</taxon>
    </lineage>
</organism>
<dbReference type="PANTHER" id="PTHR23416:SF78">
    <property type="entry name" value="LIPOPOLYSACCHARIDE BIOSYNTHESIS O-ACETYL TRANSFERASE WBBJ-RELATED"/>
    <property type="match status" value="1"/>
</dbReference>
<evidence type="ECO:0000313" key="1">
    <source>
        <dbReference type="EMBL" id="GAA4776707.1"/>
    </source>
</evidence>
<gene>
    <name evidence="1" type="ORF">GCM10023351_21780</name>
</gene>
<comment type="caution">
    <text evidence="1">The sequence shown here is derived from an EMBL/GenBank/DDBJ whole genome shotgun (WGS) entry which is preliminary data.</text>
</comment>
<dbReference type="PANTHER" id="PTHR23416">
    <property type="entry name" value="SIALIC ACID SYNTHASE-RELATED"/>
    <property type="match status" value="1"/>
</dbReference>
<dbReference type="Proteomes" id="UP001501645">
    <property type="component" value="Unassembled WGS sequence"/>
</dbReference>
<accession>A0ABP9A8W8</accession>
<dbReference type="RefSeq" id="WP_345439036.1">
    <property type="nucleotide sequence ID" value="NZ_BAABKO010000003.1"/>
</dbReference>
<sequence length="164" mass="16633">MTLATAVAAWPLWSPRMRGRLLGAAGVRCDRVRVYPGIRLLGSPRDLAVGAGSFLNAELLVGGNARVEVGARVRIGPRCALLPTTHGLGPSEQRAGAVAAAPIRIGDGCWLGAGVTVLSGVSIGAGAVIAAGAVVVGDCEPDALYAGVPARLVRRLEKAEAEHG</sequence>
<dbReference type="InterPro" id="IPR051159">
    <property type="entry name" value="Hexapeptide_acetyltransf"/>
</dbReference>
<dbReference type="Gene3D" id="2.160.10.10">
    <property type="entry name" value="Hexapeptide repeat proteins"/>
    <property type="match status" value="1"/>
</dbReference>
<dbReference type="InterPro" id="IPR001451">
    <property type="entry name" value="Hexapep"/>
</dbReference>
<dbReference type="SUPFAM" id="SSF51161">
    <property type="entry name" value="Trimeric LpxA-like enzymes"/>
    <property type="match status" value="1"/>
</dbReference>
<proteinExistence type="predicted"/>
<protein>
    <submittedName>
        <fullName evidence="1">Sugar O-acetyltransferase</fullName>
    </submittedName>
</protein>
<reference evidence="2" key="1">
    <citation type="journal article" date="2019" name="Int. J. Syst. Evol. Microbiol.">
        <title>The Global Catalogue of Microorganisms (GCM) 10K type strain sequencing project: providing services to taxonomists for standard genome sequencing and annotation.</title>
        <authorList>
            <consortium name="The Broad Institute Genomics Platform"/>
            <consortium name="The Broad Institute Genome Sequencing Center for Infectious Disease"/>
            <person name="Wu L."/>
            <person name="Ma J."/>
        </authorList>
    </citation>
    <scope>NUCLEOTIDE SEQUENCE [LARGE SCALE GENOMIC DNA]</scope>
    <source>
        <strain evidence="2">JCM 18537</strain>
    </source>
</reference>
<dbReference type="Pfam" id="PF00132">
    <property type="entry name" value="Hexapep"/>
    <property type="match status" value="1"/>
</dbReference>